<evidence type="ECO:0000313" key="2">
    <source>
        <dbReference type="EMBL" id="GFJ77578.1"/>
    </source>
</evidence>
<sequence>MLPRAPLRSAARQGSPNSPTYAATPAVARPPPPHRLTLTGLRNIDKTTPLTLPQPSAGRGPPAARPRAV</sequence>
<comment type="caution">
    <text evidence="2">The sequence shown here is derived from an EMBL/GenBank/DDBJ whole genome shotgun (WGS) entry which is preliminary data.</text>
</comment>
<accession>A0A6V8K5K1</accession>
<evidence type="ECO:0000256" key="1">
    <source>
        <dbReference type="SAM" id="MobiDB-lite"/>
    </source>
</evidence>
<dbReference type="Proteomes" id="UP000482800">
    <property type="component" value="Unassembled WGS sequence"/>
</dbReference>
<organism evidence="2 3">
    <name type="scientific">Phytohabitans houttuyneae</name>
    <dbReference type="NCBI Taxonomy" id="1076126"/>
    <lineage>
        <taxon>Bacteria</taxon>
        <taxon>Bacillati</taxon>
        <taxon>Actinomycetota</taxon>
        <taxon>Actinomycetes</taxon>
        <taxon>Micromonosporales</taxon>
        <taxon>Micromonosporaceae</taxon>
    </lineage>
</organism>
<reference evidence="2 3" key="2">
    <citation type="submission" date="2020-03" db="EMBL/GenBank/DDBJ databases">
        <authorList>
            <person name="Ichikawa N."/>
            <person name="Kimura A."/>
            <person name="Kitahashi Y."/>
            <person name="Uohara A."/>
        </authorList>
    </citation>
    <scope>NUCLEOTIDE SEQUENCE [LARGE SCALE GENOMIC DNA]</scope>
    <source>
        <strain evidence="2 3">NBRC 108639</strain>
    </source>
</reference>
<reference evidence="2 3" key="1">
    <citation type="submission" date="2020-03" db="EMBL/GenBank/DDBJ databases">
        <title>Whole genome shotgun sequence of Phytohabitans houttuyneae NBRC 108639.</title>
        <authorList>
            <person name="Komaki H."/>
            <person name="Tamura T."/>
        </authorList>
    </citation>
    <scope>NUCLEOTIDE SEQUENCE [LARGE SCALE GENOMIC DNA]</scope>
    <source>
        <strain evidence="2 3">NBRC 108639</strain>
    </source>
</reference>
<proteinExistence type="predicted"/>
<name>A0A6V8K5K1_9ACTN</name>
<feature type="region of interest" description="Disordered" evidence="1">
    <location>
        <begin position="1"/>
        <end position="69"/>
    </location>
</feature>
<dbReference type="AlphaFoldDB" id="A0A6V8K5K1"/>
<protein>
    <submittedName>
        <fullName evidence="2">Uncharacterized protein</fullName>
    </submittedName>
</protein>
<gene>
    <name evidence="2" type="ORF">Phou_017580</name>
</gene>
<feature type="compositionally biased region" description="Low complexity" evidence="1">
    <location>
        <begin position="57"/>
        <end position="69"/>
    </location>
</feature>
<keyword evidence="3" id="KW-1185">Reference proteome</keyword>
<evidence type="ECO:0000313" key="3">
    <source>
        <dbReference type="Proteomes" id="UP000482800"/>
    </source>
</evidence>
<dbReference type="EMBL" id="BLPF01000001">
    <property type="protein sequence ID" value="GFJ77578.1"/>
    <property type="molecule type" value="Genomic_DNA"/>
</dbReference>